<dbReference type="InterPro" id="IPR027417">
    <property type="entry name" value="P-loop_NTPase"/>
</dbReference>
<accession>A0A1D7ZWE1</accession>
<evidence type="ECO:0000256" key="7">
    <source>
        <dbReference type="ARBA" id="ARBA00022840"/>
    </source>
</evidence>
<dbReference type="PATRIC" id="fig|1613.112.peg.695"/>
<keyword evidence="8" id="KW-0029">Amino-acid transport</keyword>
<keyword evidence="10 12" id="KW-0472">Membrane</keyword>
<dbReference type="EC" id="3.6.3.-" evidence="16"/>
<dbReference type="PANTHER" id="PTHR42798">
    <property type="entry name" value="LIPOPROTEIN-RELEASING SYSTEM ATP-BINDING PROTEIN LOLD"/>
    <property type="match status" value="1"/>
</dbReference>
<evidence type="ECO:0000259" key="13">
    <source>
        <dbReference type="PROSITE" id="PS50893"/>
    </source>
</evidence>
<dbReference type="EMBL" id="CP121468">
    <property type="protein sequence ID" value="WFR89005.1"/>
    <property type="molecule type" value="Genomic_DNA"/>
</dbReference>
<evidence type="ECO:0000313" key="17">
    <source>
        <dbReference type="EMBL" id="WFR89005.1"/>
    </source>
</evidence>
<evidence type="ECO:0000256" key="1">
    <source>
        <dbReference type="ARBA" id="ARBA00004429"/>
    </source>
</evidence>
<dbReference type="GO" id="GO:0005524">
    <property type="term" value="F:ATP binding"/>
    <property type="evidence" value="ECO:0007669"/>
    <property type="project" value="UniProtKB-KW"/>
</dbReference>
<dbReference type="SUPFAM" id="SSF52540">
    <property type="entry name" value="P-loop containing nucleoside triphosphate hydrolases"/>
    <property type="match status" value="1"/>
</dbReference>
<evidence type="ECO:0000256" key="2">
    <source>
        <dbReference type="ARBA" id="ARBA00022448"/>
    </source>
</evidence>
<dbReference type="GO" id="GO:0005886">
    <property type="term" value="C:plasma membrane"/>
    <property type="evidence" value="ECO:0007669"/>
    <property type="project" value="UniProtKB-SubCell"/>
</dbReference>
<evidence type="ECO:0000256" key="9">
    <source>
        <dbReference type="ARBA" id="ARBA00022989"/>
    </source>
</evidence>
<dbReference type="InterPro" id="IPR017871">
    <property type="entry name" value="ABC_transporter-like_CS"/>
</dbReference>
<comment type="subcellular location">
    <subcellularLocation>
        <location evidence="1">Cell inner membrane</location>
        <topology evidence="1">Multi-pass membrane protein</topology>
    </subcellularLocation>
</comment>
<feature type="transmembrane region" description="Helical" evidence="12">
    <location>
        <begin position="526"/>
        <end position="554"/>
    </location>
</feature>
<keyword evidence="5 12" id="KW-0812">Transmembrane</keyword>
<dbReference type="CDD" id="cd03255">
    <property type="entry name" value="ABC_MJ0796_LolCDE_FtsE"/>
    <property type="match status" value="1"/>
</dbReference>
<gene>
    <name evidence="16" type="primary">macB</name>
    <name evidence="15" type="ORF">GC247_08135</name>
    <name evidence="16" type="ORF">HCY95_01878</name>
    <name evidence="14" type="ORF">LACFE_CDS0663</name>
    <name evidence="17" type="ORF">P8634_09680</name>
</gene>
<feature type="transmembrane region" description="Helical" evidence="12">
    <location>
        <begin position="265"/>
        <end position="285"/>
    </location>
</feature>
<dbReference type="Proteomes" id="UP000094714">
    <property type="component" value="Chromosome"/>
</dbReference>
<dbReference type="Pfam" id="PF12704">
    <property type="entry name" value="MacB_PCD"/>
    <property type="match status" value="1"/>
</dbReference>
<reference evidence="15 19" key="2">
    <citation type="submission" date="2019-10" db="EMBL/GenBank/DDBJ databases">
        <title>Genome Sequencing and assembly of Lactobacillus fermentum I2, a lactic acid bacteria.</title>
        <authorList>
            <person name="Lopes L.S."/>
            <person name="Persinoti G.F."/>
            <person name="Riano-Pachon D.M."/>
            <person name="Labate C.A."/>
        </authorList>
    </citation>
    <scope>NUCLEOTIDE SEQUENCE [LARGE SCALE GENOMIC DNA]</scope>
    <source>
        <strain evidence="15 19">I2</strain>
    </source>
</reference>
<dbReference type="GO" id="GO:0022857">
    <property type="term" value="F:transmembrane transporter activity"/>
    <property type="evidence" value="ECO:0007669"/>
    <property type="project" value="UniProtKB-ARBA"/>
</dbReference>
<dbReference type="GO" id="GO:0006865">
    <property type="term" value="P:amino acid transport"/>
    <property type="evidence" value="ECO:0007669"/>
    <property type="project" value="UniProtKB-KW"/>
</dbReference>
<feature type="domain" description="ABC transporter" evidence="13">
    <location>
        <begin position="4"/>
        <end position="242"/>
    </location>
</feature>
<evidence type="ECO:0000313" key="18">
    <source>
        <dbReference type="Proteomes" id="UP000094714"/>
    </source>
</evidence>
<dbReference type="Pfam" id="PF02687">
    <property type="entry name" value="FtsX"/>
    <property type="match status" value="1"/>
</dbReference>
<dbReference type="Pfam" id="PF00005">
    <property type="entry name" value="ABC_tran"/>
    <property type="match status" value="1"/>
</dbReference>
<sequence length="661" mass="71177">MAYLELKDIRKSYFLGKEEFPVLKGINLQFELGEFVSILGESGGGKSTLMNIIGGLDRKFDGEVIINGNKLDHSQEQRMDRYRRDEIGYIYQSYNLINHLTVTENVRLSLDMTTLSAKEATDRTMDLLKRVGLSEHAKKYPSQLSGGQKQRVAIARALASDPKIIIADEPTGALDAENTEDVLKILDEIAAEGRLVIAVTHSQHVADSGTRIVHLAEGQIDGDERLRPAYPVDKNKGRLTSKPLSFKTSLSTAYKHFKFHFARNLLIVAGTAIGLFAVILFSGLGNGVQGYVNKQVNDMVNPRSVIVTQYVKGSDASGGSDSGASQQSMMAELSKGAATFKQSDVQKIKDLSDVTDVQKIYTAANVTIAAGKKSTVAQTLTNWNNSSTNSSIKYGHKPGAGEVVLDQKTVAKKLQKGSGKSLIGKTVTLSYTAQNSQGQPVTVKFTAKVAGISSSSVGATYVNTKTLTKAMKDQSVKPNASSLAVTANTMENSKSVAKQINKIKTNHKRVFTANAVSSMISRIKTYISLITNILAGVAGISLLVSALMIIVTMYMSVADRTKEIGILRALGESKKDIRRMFIAESLIIGIFSAIVATVIAFVAQAGFNAALSKIATYAFIQITFGNVVTVFVIALIISLLAAWLPARHAAALNPIDALAVD</sequence>
<keyword evidence="9 12" id="KW-1133">Transmembrane helix</keyword>
<evidence type="ECO:0000313" key="16">
    <source>
        <dbReference type="EMBL" id="QIX59418.1"/>
    </source>
</evidence>
<dbReference type="Proteomes" id="UP000503169">
    <property type="component" value="Chromosome"/>
</dbReference>
<dbReference type="EC" id="3.6.3.41" evidence="14"/>
<evidence type="ECO:0000256" key="12">
    <source>
        <dbReference type="SAM" id="Phobius"/>
    </source>
</evidence>
<evidence type="ECO:0000256" key="3">
    <source>
        <dbReference type="ARBA" id="ARBA00022475"/>
    </source>
</evidence>
<feature type="transmembrane region" description="Helical" evidence="12">
    <location>
        <begin position="619"/>
        <end position="644"/>
    </location>
</feature>
<name>A0A1D7ZWE1_LIMFE</name>
<dbReference type="PANTHER" id="PTHR42798:SF2">
    <property type="entry name" value="ABC TRANSPORTER ATP-BINDING PROTEIN MG467-RELATED"/>
    <property type="match status" value="1"/>
</dbReference>
<evidence type="ECO:0000256" key="10">
    <source>
        <dbReference type="ARBA" id="ARBA00023136"/>
    </source>
</evidence>
<keyword evidence="7 15" id="KW-0067">ATP-binding</keyword>
<evidence type="ECO:0000256" key="8">
    <source>
        <dbReference type="ARBA" id="ARBA00022970"/>
    </source>
</evidence>
<dbReference type="SMART" id="SM00382">
    <property type="entry name" value="AAA"/>
    <property type="match status" value="1"/>
</dbReference>
<dbReference type="EC" id="3.6.3.28" evidence="14"/>
<evidence type="ECO:0000313" key="19">
    <source>
        <dbReference type="Proteomes" id="UP000466799"/>
    </source>
</evidence>
<feature type="transmembrane region" description="Helical" evidence="12">
    <location>
        <begin position="581"/>
        <end position="607"/>
    </location>
</feature>
<comment type="similarity">
    <text evidence="11">Belongs to the ABC transporter superfamily. Macrolide exporter (TC 3.A.1.122) family.</text>
</comment>
<dbReference type="GO" id="GO:0016887">
    <property type="term" value="F:ATP hydrolysis activity"/>
    <property type="evidence" value="ECO:0007669"/>
    <property type="project" value="InterPro"/>
</dbReference>
<keyword evidence="3" id="KW-1003">Cell membrane</keyword>
<evidence type="ECO:0000313" key="20">
    <source>
        <dbReference type="Proteomes" id="UP000503169"/>
    </source>
</evidence>
<dbReference type="AlphaFoldDB" id="A0A1D7ZWE1"/>
<dbReference type="Proteomes" id="UP001218104">
    <property type="component" value="Chromosome"/>
</dbReference>
<dbReference type="EMBL" id="CP017151">
    <property type="protein sequence ID" value="AOR74129.1"/>
    <property type="molecule type" value="Genomic_DNA"/>
</dbReference>
<dbReference type="PROSITE" id="PS50893">
    <property type="entry name" value="ABC_TRANSPORTER_2"/>
    <property type="match status" value="1"/>
</dbReference>
<evidence type="ECO:0000313" key="14">
    <source>
        <dbReference type="EMBL" id="AOR74129.1"/>
    </source>
</evidence>
<dbReference type="InterPro" id="IPR003593">
    <property type="entry name" value="AAA+_ATPase"/>
</dbReference>
<keyword evidence="14" id="KW-0378">Hydrolase</keyword>
<keyword evidence="2" id="KW-0813">Transport</keyword>
<evidence type="ECO:0000256" key="11">
    <source>
        <dbReference type="ARBA" id="ARBA00038388"/>
    </source>
</evidence>
<organism evidence="14 18">
    <name type="scientific">Limosilactobacillus fermentum</name>
    <name type="common">Lactobacillus fermentum</name>
    <dbReference type="NCBI Taxonomy" id="1613"/>
    <lineage>
        <taxon>Bacteria</taxon>
        <taxon>Bacillati</taxon>
        <taxon>Bacillota</taxon>
        <taxon>Bacilli</taxon>
        <taxon>Lactobacillales</taxon>
        <taxon>Lactobacillaceae</taxon>
        <taxon>Limosilactobacillus</taxon>
    </lineage>
</organism>
<evidence type="ECO:0000256" key="5">
    <source>
        <dbReference type="ARBA" id="ARBA00022692"/>
    </source>
</evidence>
<dbReference type="InterPro" id="IPR025857">
    <property type="entry name" value="MacB_PCD"/>
</dbReference>
<dbReference type="FunFam" id="3.40.50.300:FF:000032">
    <property type="entry name" value="Export ABC transporter ATP-binding protein"/>
    <property type="match status" value="1"/>
</dbReference>
<reference evidence="17" key="4">
    <citation type="submission" date="2023-04" db="EMBL/GenBank/DDBJ databases">
        <title>Genomic of Limosilactobacillus fermentum MSJK0025.</title>
        <authorList>
            <person name="Yang S."/>
        </authorList>
    </citation>
    <scope>NUCLEOTIDE SEQUENCE</scope>
    <source>
        <strain evidence="17">MSJK0025</strain>
    </source>
</reference>
<reference evidence="16 20" key="3">
    <citation type="submission" date="2020-04" db="EMBL/GenBank/DDBJ databases">
        <title>Novel strain L. Fermentum HFD1 producer antibacterial peptides.</title>
        <authorList>
            <person name="Ozhegov G.D."/>
            <person name="Pavlova A.S."/>
            <person name="Zhuravleva D.E."/>
            <person name="Gogoleva N.V."/>
            <person name="Shagimardanova E.I."/>
            <person name="Markelova M.I."/>
            <person name="Yarullina D.R."/>
            <person name="Kayumov A.R."/>
        </authorList>
    </citation>
    <scope>NUCLEOTIDE SEQUENCE [LARGE SCALE GENOMIC DNA]</scope>
    <source>
        <strain evidence="16 20">HFD1</strain>
    </source>
</reference>
<dbReference type="RefSeq" id="WP_069775793.1">
    <property type="nucleotide sequence ID" value="NZ_CALYNG010000024.1"/>
</dbReference>
<dbReference type="Gene3D" id="3.40.50.300">
    <property type="entry name" value="P-loop containing nucleotide triphosphate hydrolases"/>
    <property type="match status" value="1"/>
</dbReference>
<dbReference type="GO" id="GO:0098796">
    <property type="term" value="C:membrane protein complex"/>
    <property type="evidence" value="ECO:0007669"/>
    <property type="project" value="UniProtKB-ARBA"/>
</dbReference>
<dbReference type="InterPro" id="IPR003838">
    <property type="entry name" value="ABC3_permease_C"/>
</dbReference>
<reference evidence="14 18" key="1">
    <citation type="submission" date="2016-09" db="EMBL/GenBank/DDBJ databases">
        <title>Genome Sequence of the Lactobacillus fermentum strain NCC2970 (CNCM I-5068).</title>
        <authorList>
            <person name="Barretto C."/>
            <person name="Ngom-Bru C."/>
            <person name="Genevaz A."/>
            <person name="Fournier C."/>
            <person name="Moine D."/>
            <person name="Kassam M."/>
            <person name="Iltis A."/>
            <person name="Sagory-Zalkind P."/>
            <person name="Faucherand G."/>
            <person name="Descombes P."/>
            <person name="Duboux S."/>
        </authorList>
    </citation>
    <scope>NUCLEOTIDE SEQUENCE [LARGE SCALE GENOMIC DNA]</scope>
    <source>
        <strain evidence="14 18">NCC2970</strain>
    </source>
</reference>
<evidence type="ECO:0000313" key="15">
    <source>
        <dbReference type="EMBL" id="MPQ35829.1"/>
    </source>
</evidence>
<dbReference type="EMBL" id="CP050919">
    <property type="protein sequence ID" value="QIX59418.1"/>
    <property type="molecule type" value="Genomic_DNA"/>
</dbReference>
<dbReference type="PROSITE" id="PS00211">
    <property type="entry name" value="ABC_TRANSPORTER_1"/>
    <property type="match status" value="1"/>
</dbReference>
<keyword evidence="6" id="KW-0547">Nucleotide-binding</keyword>
<dbReference type="InterPro" id="IPR017911">
    <property type="entry name" value="MacB-like_ATP-bd"/>
</dbReference>
<keyword evidence="4" id="KW-0997">Cell inner membrane</keyword>
<dbReference type="Proteomes" id="UP000466799">
    <property type="component" value="Unassembled WGS sequence"/>
</dbReference>
<protein>
    <submittedName>
        <fullName evidence="14">ABC superfamily ATP binding cassette transporter permease and ABC protein</fullName>
        <ecNumber evidence="14">3.6.3.28</ecNumber>
        <ecNumber evidence="14">3.6.3.41</ecNumber>
    </submittedName>
    <submittedName>
        <fullName evidence="15">ATP-binding cassette domain-containing protein</fullName>
    </submittedName>
    <submittedName>
        <fullName evidence="16">Macrolide export ATP-binding/permease protein MacB</fullName>
        <ecNumber evidence="16">3.6.3.-</ecNumber>
    </submittedName>
</protein>
<evidence type="ECO:0000256" key="4">
    <source>
        <dbReference type="ARBA" id="ARBA00022519"/>
    </source>
</evidence>
<dbReference type="InterPro" id="IPR003439">
    <property type="entry name" value="ABC_transporter-like_ATP-bd"/>
</dbReference>
<evidence type="ECO:0000256" key="6">
    <source>
        <dbReference type="ARBA" id="ARBA00022741"/>
    </source>
</evidence>
<dbReference type="EMBL" id="WHJL01000108">
    <property type="protein sequence ID" value="MPQ35829.1"/>
    <property type="molecule type" value="Genomic_DNA"/>
</dbReference>
<proteinExistence type="inferred from homology"/>